<comment type="caution">
    <text evidence="4">The sequence shown here is derived from an EMBL/GenBank/DDBJ whole genome shotgun (WGS) entry which is preliminary data.</text>
</comment>
<dbReference type="InterPro" id="IPR036873">
    <property type="entry name" value="Rhodanese-like_dom_sf"/>
</dbReference>
<evidence type="ECO:0000313" key="5">
    <source>
        <dbReference type="Proteomes" id="UP001211065"/>
    </source>
</evidence>
<dbReference type="EMBL" id="JADGJW010000101">
    <property type="protein sequence ID" value="KAJ3224197.1"/>
    <property type="molecule type" value="Genomic_DNA"/>
</dbReference>
<evidence type="ECO:0000256" key="2">
    <source>
        <dbReference type="ARBA" id="ARBA00022737"/>
    </source>
</evidence>
<dbReference type="Proteomes" id="UP001211065">
    <property type="component" value="Unassembled WGS sequence"/>
</dbReference>
<dbReference type="PANTHER" id="PTHR11364">
    <property type="entry name" value="THIOSULFATE SULFERTANSFERASE"/>
    <property type="match status" value="1"/>
</dbReference>
<dbReference type="GO" id="GO:0005739">
    <property type="term" value="C:mitochondrion"/>
    <property type="evidence" value="ECO:0007669"/>
    <property type="project" value="TreeGrafter"/>
</dbReference>
<dbReference type="AlphaFoldDB" id="A0AAD5Y057"/>
<organism evidence="4 5">
    <name type="scientific">Clydaea vesicula</name>
    <dbReference type="NCBI Taxonomy" id="447962"/>
    <lineage>
        <taxon>Eukaryota</taxon>
        <taxon>Fungi</taxon>
        <taxon>Fungi incertae sedis</taxon>
        <taxon>Chytridiomycota</taxon>
        <taxon>Chytridiomycota incertae sedis</taxon>
        <taxon>Chytridiomycetes</taxon>
        <taxon>Lobulomycetales</taxon>
        <taxon>Lobulomycetaceae</taxon>
        <taxon>Clydaea</taxon>
    </lineage>
</organism>
<dbReference type="SUPFAM" id="SSF52821">
    <property type="entry name" value="Rhodanese/Cell cycle control phosphatase"/>
    <property type="match status" value="2"/>
</dbReference>
<feature type="domain" description="Rhodanese" evidence="3">
    <location>
        <begin position="252"/>
        <end position="383"/>
    </location>
</feature>
<dbReference type="Gene3D" id="3.40.250.10">
    <property type="entry name" value="Rhodanese-like domain"/>
    <property type="match status" value="2"/>
</dbReference>
<feature type="domain" description="Rhodanese" evidence="3">
    <location>
        <begin position="78"/>
        <end position="191"/>
    </location>
</feature>
<dbReference type="CDD" id="cd00158">
    <property type="entry name" value="RHOD"/>
    <property type="match status" value="1"/>
</dbReference>
<protein>
    <recommendedName>
        <fullName evidence="3">Rhodanese domain-containing protein</fullName>
    </recommendedName>
</protein>
<keyword evidence="2" id="KW-0677">Repeat</keyword>
<evidence type="ECO:0000313" key="4">
    <source>
        <dbReference type="EMBL" id="KAJ3224197.1"/>
    </source>
</evidence>
<keyword evidence="5" id="KW-1185">Reference proteome</keyword>
<dbReference type="GO" id="GO:0004792">
    <property type="term" value="F:thiosulfate-cyanide sulfurtransferase activity"/>
    <property type="evidence" value="ECO:0007669"/>
    <property type="project" value="TreeGrafter"/>
</dbReference>
<dbReference type="PANTHER" id="PTHR11364:SF27">
    <property type="entry name" value="SULFURTRANSFERASE"/>
    <property type="match status" value="1"/>
</dbReference>
<name>A0AAD5Y057_9FUNG</name>
<proteinExistence type="predicted"/>
<dbReference type="PROSITE" id="PS50206">
    <property type="entry name" value="RHODANESE_3"/>
    <property type="match status" value="2"/>
</dbReference>
<gene>
    <name evidence="4" type="ORF">HK099_000119</name>
</gene>
<dbReference type="InterPro" id="IPR045078">
    <property type="entry name" value="TST/MPST-like"/>
</dbReference>
<evidence type="ECO:0000256" key="1">
    <source>
        <dbReference type="ARBA" id="ARBA00022679"/>
    </source>
</evidence>
<keyword evidence="1" id="KW-0808">Transferase</keyword>
<dbReference type="SMART" id="SM00450">
    <property type="entry name" value="RHOD"/>
    <property type="match status" value="2"/>
</dbReference>
<evidence type="ECO:0000259" key="3">
    <source>
        <dbReference type="PROSITE" id="PS50206"/>
    </source>
</evidence>
<accession>A0AAD5Y057</accession>
<dbReference type="Pfam" id="PF00581">
    <property type="entry name" value="Rhodanese"/>
    <property type="match status" value="2"/>
</dbReference>
<sequence length="385" mass="45523">MMITKQFLNLQKRIRSSNLMHLKCISSVVPTKFVLDNLNNKKLKVIDCSLPKYSEQDFDFWNLKFLFKKNGENVVTGRDSFNLNRIPGSFYFDLEKLCFLKNDEDKNFRNNLAIPFALPNLQDFKKFFFENVDLQQLNLCKDDHVIVYDNSHNFQPSAYIFWMFKYFGHDKISVLDGGFNKWQYENNPVDKGEGIVKGGINHRNEENINSNLRDLHEGRADKGYYFLKREVDEAQIFVDFETLLMHLQDFVYKDRFVMVDCRTKESLEEEGYIPGSINLPLNYFLDEYFNPDSSTVKFSIFSQDLKKLDLILRNVDFTRKIVLIGDDCIDASVLQLAFSHYFKLKKSQNEPSSRHIKHFDEKNLLIYEGGMQEWFGEKRKILKYS</sequence>
<dbReference type="CDD" id="cd01448">
    <property type="entry name" value="TST_Repeat_1"/>
    <property type="match status" value="1"/>
</dbReference>
<reference evidence="4" key="1">
    <citation type="submission" date="2020-05" db="EMBL/GenBank/DDBJ databases">
        <title>Phylogenomic resolution of chytrid fungi.</title>
        <authorList>
            <person name="Stajich J.E."/>
            <person name="Amses K."/>
            <person name="Simmons R."/>
            <person name="Seto K."/>
            <person name="Myers J."/>
            <person name="Bonds A."/>
            <person name="Quandt C.A."/>
            <person name="Barry K."/>
            <person name="Liu P."/>
            <person name="Grigoriev I."/>
            <person name="Longcore J.E."/>
            <person name="James T.Y."/>
        </authorList>
    </citation>
    <scope>NUCLEOTIDE SEQUENCE</scope>
    <source>
        <strain evidence="4">JEL0476</strain>
    </source>
</reference>
<dbReference type="InterPro" id="IPR001763">
    <property type="entry name" value="Rhodanese-like_dom"/>
</dbReference>